<dbReference type="Pfam" id="PF11738">
    <property type="entry name" value="DUF3298"/>
    <property type="match status" value="1"/>
</dbReference>
<dbReference type="InterPro" id="IPR025303">
    <property type="entry name" value="PdaC"/>
</dbReference>
<dbReference type="EMBL" id="AGDV01000012">
    <property type="protein sequence ID" value="EMB33161.1"/>
    <property type="molecule type" value="Genomic_DNA"/>
</dbReference>
<protein>
    <recommendedName>
        <fullName evidence="5">DUF3298 domain-containing protein</fullName>
    </recommendedName>
</protein>
<dbReference type="AlphaFoldDB" id="A0A0E2E4H2"/>
<comment type="caution">
    <text evidence="4">The sequence shown here is derived from an EMBL/GenBank/DDBJ whole genome shotgun (WGS) entry which is preliminary data.</text>
</comment>
<dbReference type="Gene3D" id="3.90.640.20">
    <property type="entry name" value="Heat-shock cognate protein, ATPase"/>
    <property type="match status" value="1"/>
</dbReference>
<dbReference type="RefSeq" id="WP_002684633.1">
    <property type="nucleotide sequence ID" value="NZ_CM001795.1"/>
</dbReference>
<organism evidence="4">
    <name type="scientific">Treponema denticola H-22</name>
    <dbReference type="NCBI Taxonomy" id="999432"/>
    <lineage>
        <taxon>Bacteria</taxon>
        <taxon>Pseudomonadati</taxon>
        <taxon>Spirochaetota</taxon>
        <taxon>Spirochaetia</taxon>
        <taxon>Spirochaetales</taxon>
        <taxon>Treponemataceae</taxon>
        <taxon>Treponema</taxon>
    </lineage>
</organism>
<feature type="signal peptide" evidence="1">
    <location>
        <begin position="1"/>
        <end position="20"/>
    </location>
</feature>
<evidence type="ECO:0008006" key="5">
    <source>
        <dbReference type="Google" id="ProtNLM"/>
    </source>
</evidence>
<evidence type="ECO:0000259" key="2">
    <source>
        <dbReference type="Pfam" id="PF11738"/>
    </source>
</evidence>
<reference evidence="4" key="1">
    <citation type="submission" date="2012-01" db="EMBL/GenBank/DDBJ databases">
        <title>The Genome Sequence of Treponema denticola H-22.</title>
        <authorList>
            <consortium name="The Broad Institute Genome Sequencing Platform"/>
            <person name="Earl A."/>
            <person name="Ward D."/>
            <person name="Feldgarden M."/>
            <person name="Gevers D."/>
            <person name="Blanton J.M."/>
            <person name="Fenno C.J."/>
            <person name="Baranova O.V."/>
            <person name="Mathney J."/>
            <person name="Dewhirst F.E."/>
            <person name="Izard J."/>
            <person name="Young S.K."/>
            <person name="Zeng Q."/>
            <person name="Gargeya S."/>
            <person name="Fitzgerald M."/>
            <person name="Haas B."/>
            <person name="Abouelleil A."/>
            <person name="Alvarado L."/>
            <person name="Arachchi H.M."/>
            <person name="Berlin A."/>
            <person name="Chapman S.B."/>
            <person name="Gearin G."/>
            <person name="Goldberg J."/>
            <person name="Griggs A."/>
            <person name="Gujja S."/>
            <person name="Hansen M."/>
            <person name="Heiman D."/>
            <person name="Howarth C."/>
            <person name="Larimer J."/>
            <person name="Lui A."/>
            <person name="MacDonald P.J.P."/>
            <person name="McCowen C."/>
            <person name="Montmayeur A."/>
            <person name="Murphy C."/>
            <person name="Neiman D."/>
            <person name="Pearson M."/>
            <person name="Priest M."/>
            <person name="Roberts A."/>
            <person name="Saif S."/>
            <person name="Shea T."/>
            <person name="Sisk P."/>
            <person name="Stolte C."/>
            <person name="Sykes S."/>
            <person name="Wortman J."/>
            <person name="Nusbaum C."/>
            <person name="Birren B."/>
        </authorList>
    </citation>
    <scope>NUCLEOTIDE SEQUENCE [LARGE SCALE GENOMIC DNA]</scope>
    <source>
        <strain evidence="4">H-22</strain>
    </source>
</reference>
<dbReference type="Pfam" id="PF13739">
    <property type="entry name" value="PdaC"/>
    <property type="match status" value="1"/>
</dbReference>
<dbReference type="InterPro" id="IPR037126">
    <property type="entry name" value="PdaC/RsiV-like_sf"/>
</dbReference>
<evidence type="ECO:0000256" key="1">
    <source>
        <dbReference type="SAM" id="SignalP"/>
    </source>
</evidence>
<sequence length="239" mass="26644">MKSKIMVLFCFVLFVFSLNASGAAETSSHDAIGGATESNSKAEVKQAAVHCELKIDFPTFEDVPALNAIVSKTVKGKVTAFWNNYYSVFPDDMAKSSAPQNFELIIGYDDIVRDGNYISFVLSVYEYMGGAHGLTSLVPINYDIKTKKLVSLADVVRPASKNWLVKLSNEVRKILMEKVKKGDLSSDESMIKEGTEPKLENFKVFKIENGKIKIIFEQYKVAPYSEGLPEIIIPIDFFK</sequence>
<dbReference type="InterPro" id="IPR021729">
    <property type="entry name" value="DUF3298"/>
</dbReference>
<dbReference type="Gene3D" id="3.30.565.40">
    <property type="entry name" value="Fervidobacterium nodosum Rt17-B1 like"/>
    <property type="match status" value="1"/>
</dbReference>
<gene>
    <name evidence="4" type="ORF">HMPREF9726_01522</name>
</gene>
<dbReference type="Proteomes" id="UP000011705">
    <property type="component" value="Chromosome"/>
</dbReference>
<evidence type="ECO:0000259" key="3">
    <source>
        <dbReference type="Pfam" id="PF13739"/>
    </source>
</evidence>
<proteinExistence type="predicted"/>
<name>A0A0E2E4H2_TREDN</name>
<keyword evidence="1" id="KW-0732">Signal</keyword>
<dbReference type="PATRIC" id="fig|999432.5.peg.1577"/>
<accession>A0A0E2E4H2</accession>
<feature type="chain" id="PRO_5002393395" description="DUF3298 domain-containing protein" evidence="1">
    <location>
        <begin position="21"/>
        <end position="239"/>
    </location>
</feature>
<dbReference type="HOGENOM" id="CLU_1229452_0_0_12"/>
<evidence type="ECO:0000313" key="4">
    <source>
        <dbReference type="EMBL" id="EMB33161.1"/>
    </source>
</evidence>
<feature type="domain" description="Deacetylase PdaC" evidence="3">
    <location>
        <begin position="50"/>
        <end position="135"/>
    </location>
</feature>
<feature type="domain" description="DUF3298" evidence="2">
    <location>
        <begin position="154"/>
        <end position="235"/>
    </location>
</feature>